<name>A0A1I2I1B8_9BACT</name>
<dbReference type="STRING" id="1003.SAMN04488541_102821"/>
<gene>
    <name evidence="1" type="ORF">SAMN04488541_102821</name>
</gene>
<dbReference type="InterPro" id="IPR023393">
    <property type="entry name" value="START-like_dom_sf"/>
</dbReference>
<proteinExistence type="predicted"/>
<organism evidence="1 2">
    <name type="scientific">Thermoflexibacter ruber</name>
    <dbReference type="NCBI Taxonomy" id="1003"/>
    <lineage>
        <taxon>Bacteria</taxon>
        <taxon>Pseudomonadati</taxon>
        <taxon>Bacteroidota</taxon>
        <taxon>Cytophagia</taxon>
        <taxon>Cytophagales</taxon>
        <taxon>Thermoflexibacteraceae</taxon>
        <taxon>Thermoflexibacter</taxon>
    </lineage>
</organism>
<dbReference type="Proteomes" id="UP000199513">
    <property type="component" value="Unassembled WGS sequence"/>
</dbReference>
<keyword evidence="2" id="KW-1185">Reference proteome</keyword>
<dbReference type="Gene3D" id="3.30.530.20">
    <property type="match status" value="1"/>
</dbReference>
<protein>
    <submittedName>
        <fullName evidence="1">Ligand-binding SRPBCC domain-containing protein</fullName>
    </submittedName>
</protein>
<dbReference type="EMBL" id="FONY01000028">
    <property type="protein sequence ID" value="SFF36024.1"/>
    <property type="molecule type" value="Genomic_DNA"/>
</dbReference>
<dbReference type="OrthoDB" id="838246at2"/>
<dbReference type="RefSeq" id="WP_091548118.1">
    <property type="nucleotide sequence ID" value="NZ_FONY01000028.1"/>
</dbReference>
<dbReference type="AlphaFoldDB" id="A0A1I2I1B8"/>
<reference evidence="2" key="1">
    <citation type="submission" date="2016-10" db="EMBL/GenBank/DDBJ databases">
        <authorList>
            <person name="Varghese N."/>
            <person name="Submissions S."/>
        </authorList>
    </citation>
    <scope>NUCLEOTIDE SEQUENCE [LARGE SCALE GENOMIC DNA]</scope>
    <source>
        <strain>GEY</strain>
        <strain evidence="2">DSM 9560</strain>
    </source>
</reference>
<accession>A0A1I2I1B8</accession>
<evidence type="ECO:0000313" key="1">
    <source>
        <dbReference type="EMBL" id="SFF36024.1"/>
    </source>
</evidence>
<evidence type="ECO:0000313" key="2">
    <source>
        <dbReference type="Proteomes" id="UP000199513"/>
    </source>
</evidence>
<sequence length="146" mass="17767">MEIVIKTYVNQTFLAVWQGFNEALFLKLAPPFPPVKLLRFDGSEKGDEVHLRLNFLLFKQTWISRITENVKTDDQIYFIDEGTKLPFFLQYWKHKHRIIKHIDKIRGTQSIIIDEIEFKSFLGWLIYPILYFQFWYRKGIYRKIFK</sequence>